<evidence type="ECO:0000313" key="14">
    <source>
        <dbReference type="EMBL" id="KWT89803.1"/>
    </source>
</evidence>
<feature type="domain" description="Mur ligase central" evidence="13">
    <location>
        <begin position="111"/>
        <end position="295"/>
    </location>
</feature>
<name>A0ABR5SGG1_9BACT</name>
<keyword evidence="4 10" id="KW-0547">Nucleotide-binding</keyword>
<evidence type="ECO:0000256" key="4">
    <source>
        <dbReference type="ARBA" id="ARBA00022741"/>
    </source>
</evidence>
<evidence type="ECO:0000256" key="2">
    <source>
        <dbReference type="ARBA" id="ARBA00022598"/>
    </source>
</evidence>
<organism evidence="14 15">
    <name type="scientific">Candidatus Magnetominusculus xianensis</name>
    <dbReference type="NCBI Taxonomy" id="1748249"/>
    <lineage>
        <taxon>Bacteria</taxon>
        <taxon>Pseudomonadati</taxon>
        <taxon>Nitrospirota</taxon>
        <taxon>Nitrospiria</taxon>
        <taxon>Nitrospirales</taxon>
        <taxon>Nitrospiraceae</taxon>
        <taxon>Candidatus Magnetominusculus</taxon>
    </lineage>
</organism>
<dbReference type="SUPFAM" id="SSF53623">
    <property type="entry name" value="MurD-like peptide ligases, catalytic domain"/>
    <property type="match status" value="1"/>
</dbReference>
<dbReference type="InterPro" id="IPR035911">
    <property type="entry name" value="MurE/MurF_N"/>
</dbReference>
<evidence type="ECO:0000256" key="5">
    <source>
        <dbReference type="ARBA" id="ARBA00022840"/>
    </source>
</evidence>
<dbReference type="Gene3D" id="3.40.1190.10">
    <property type="entry name" value="Mur-like, catalytic domain"/>
    <property type="match status" value="1"/>
</dbReference>
<dbReference type="InterPro" id="IPR051046">
    <property type="entry name" value="MurCDEF_CellWall_CoF430Synth"/>
</dbReference>
<evidence type="ECO:0000256" key="8">
    <source>
        <dbReference type="ARBA" id="ARBA00023306"/>
    </source>
</evidence>
<dbReference type="HAMAP" id="MF_02019">
    <property type="entry name" value="MurF"/>
    <property type="match status" value="1"/>
</dbReference>
<dbReference type="Pfam" id="PF02875">
    <property type="entry name" value="Mur_ligase_C"/>
    <property type="match status" value="1"/>
</dbReference>
<evidence type="ECO:0000256" key="7">
    <source>
        <dbReference type="ARBA" id="ARBA00022984"/>
    </source>
</evidence>
<keyword evidence="6 10" id="KW-0133">Cell shape</keyword>
<dbReference type="RefSeq" id="WP_085051834.1">
    <property type="nucleotide sequence ID" value="NZ_LNQR01000037.1"/>
</dbReference>
<comment type="similarity">
    <text evidence="10">Belongs to the MurCDEF family. MurF subfamily.</text>
</comment>
<dbReference type="InterPro" id="IPR004101">
    <property type="entry name" value="Mur_ligase_C"/>
</dbReference>
<gene>
    <name evidence="10" type="primary">murF</name>
    <name evidence="14" type="ORF">ASN18_1190</name>
</gene>
<evidence type="ECO:0000256" key="3">
    <source>
        <dbReference type="ARBA" id="ARBA00022618"/>
    </source>
</evidence>
<accession>A0ABR5SGG1</accession>
<comment type="function">
    <text evidence="10 11">Involved in cell wall formation. Catalyzes the final step in the synthesis of UDP-N-acetylmuramoyl-pentapeptide, the precursor of murein.</text>
</comment>
<dbReference type="GO" id="GO:0047480">
    <property type="term" value="F:UDP-N-acetylmuramoyl-tripeptide-D-alanyl-D-alanine ligase activity"/>
    <property type="evidence" value="ECO:0007669"/>
    <property type="project" value="UniProtKB-EC"/>
</dbReference>
<proteinExistence type="inferred from homology"/>
<dbReference type="PANTHER" id="PTHR43024">
    <property type="entry name" value="UDP-N-ACETYLMURAMOYL-TRIPEPTIDE--D-ALANYL-D-ALANINE LIGASE"/>
    <property type="match status" value="1"/>
</dbReference>
<dbReference type="InterPro" id="IPR013221">
    <property type="entry name" value="Mur_ligase_cen"/>
</dbReference>
<evidence type="ECO:0000259" key="12">
    <source>
        <dbReference type="Pfam" id="PF02875"/>
    </source>
</evidence>
<protein>
    <recommendedName>
        <fullName evidence="10 11">UDP-N-acetylmuramoyl-tripeptide--D-alanyl-D-alanine ligase</fullName>
        <ecNumber evidence="10 11">6.3.2.10</ecNumber>
    </recommendedName>
    <alternativeName>
        <fullName evidence="10">D-alanyl-D-alanine-adding enzyme</fullName>
    </alternativeName>
</protein>
<dbReference type="InterPro" id="IPR036615">
    <property type="entry name" value="Mur_ligase_C_dom_sf"/>
</dbReference>
<reference evidence="14 15" key="1">
    <citation type="submission" date="2015-11" db="EMBL/GenBank/DDBJ databases">
        <authorList>
            <person name="Lin W."/>
        </authorList>
    </citation>
    <scope>NUCLEOTIDE SEQUENCE [LARGE SCALE GENOMIC DNA]</scope>
    <source>
        <strain evidence="14 15">HCH-1</strain>
    </source>
</reference>
<dbReference type="InterPro" id="IPR005863">
    <property type="entry name" value="UDP-N-AcMur_synth"/>
</dbReference>
<dbReference type="EMBL" id="LNQR01000037">
    <property type="protein sequence ID" value="KWT89803.1"/>
    <property type="molecule type" value="Genomic_DNA"/>
</dbReference>
<dbReference type="Gene3D" id="3.40.1390.10">
    <property type="entry name" value="MurE/MurF, N-terminal domain"/>
    <property type="match status" value="1"/>
</dbReference>
<feature type="binding site" evidence="10">
    <location>
        <begin position="113"/>
        <end position="119"/>
    </location>
    <ligand>
        <name>ATP</name>
        <dbReference type="ChEBI" id="CHEBI:30616"/>
    </ligand>
</feature>
<evidence type="ECO:0000313" key="15">
    <source>
        <dbReference type="Proteomes" id="UP000060487"/>
    </source>
</evidence>
<comment type="pathway">
    <text evidence="10 11">Cell wall biogenesis; peptidoglycan biosynthesis.</text>
</comment>
<dbReference type="PANTHER" id="PTHR43024:SF1">
    <property type="entry name" value="UDP-N-ACETYLMURAMOYL-TRIPEPTIDE--D-ALANYL-D-ALANINE LIGASE"/>
    <property type="match status" value="1"/>
</dbReference>
<evidence type="ECO:0000256" key="11">
    <source>
        <dbReference type="RuleBase" id="RU004136"/>
    </source>
</evidence>
<keyword evidence="7 10" id="KW-0573">Peptidoglycan synthesis</keyword>
<evidence type="ECO:0000256" key="6">
    <source>
        <dbReference type="ARBA" id="ARBA00022960"/>
    </source>
</evidence>
<dbReference type="NCBIfam" id="TIGR01143">
    <property type="entry name" value="murF"/>
    <property type="match status" value="1"/>
</dbReference>
<feature type="domain" description="Mur ligase C-terminal" evidence="12">
    <location>
        <begin position="318"/>
        <end position="444"/>
    </location>
</feature>
<dbReference type="Pfam" id="PF08245">
    <property type="entry name" value="Mur_ligase_M"/>
    <property type="match status" value="1"/>
</dbReference>
<evidence type="ECO:0000259" key="13">
    <source>
        <dbReference type="Pfam" id="PF08245"/>
    </source>
</evidence>
<evidence type="ECO:0000256" key="10">
    <source>
        <dbReference type="HAMAP-Rule" id="MF_02019"/>
    </source>
</evidence>
<comment type="caution">
    <text evidence="14">The sequence shown here is derived from an EMBL/GenBank/DDBJ whole genome shotgun (WGS) entry which is preliminary data.</text>
</comment>
<dbReference type="Proteomes" id="UP000060487">
    <property type="component" value="Unassembled WGS sequence"/>
</dbReference>
<keyword evidence="8 10" id="KW-0131">Cell cycle</keyword>
<evidence type="ECO:0000256" key="9">
    <source>
        <dbReference type="ARBA" id="ARBA00023316"/>
    </source>
</evidence>
<comment type="subcellular location">
    <subcellularLocation>
        <location evidence="10 11">Cytoplasm</location>
    </subcellularLocation>
</comment>
<dbReference type="InterPro" id="IPR036565">
    <property type="entry name" value="Mur-like_cat_sf"/>
</dbReference>
<keyword evidence="15" id="KW-1185">Reference proteome</keyword>
<dbReference type="Gene3D" id="3.90.190.20">
    <property type="entry name" value="Mur ligase, C-terminal domain"/>
    <property type="match status" value="1"/>
</dbReference>
<dbReference type="SUPFAM" id="SSF53244">
    <property type="entry name" value="MurD-like peptide ligases, peptide-binding domain"/>
    <property type="match status" value="1"/>
</dbReference>
<keyword evidence="1 10" id="KW-0963">Cytoplasm</keyword>
<keyword evidence="5 10" id="KW-0067">ATP-binding</keyword>
<dbReference type="SUPFAM" id="SSF63418">
    <property type="entry name" value="MurE/MurF N-terminal domain"/>
    <property type="match status" value="1"/>
</dbReference>
<keyword evidence="3 10" id="KW-0132">Cell division</keyword>
<sequence length="453" mass="48758">MIQLNLDTVLRAVNGRTVSSRDILGACFTGVSTDSRTIRAGDLFFALSGDNYDAHNFIDAVSRVGAGAVISRAVECPSDEFVLIMVDDTLRALQRLAAYVRQIRHIPVVSITGTNGKTTTKEMTAAVIAKKYSVLKTEGNLNNHIGLPLTLLRLDNEAAAVLEMGASKAGDIAELCEIAAPDYGIVTNIGPGHLEGFGSVEGVRTAKLEIMDYAKTIIVNADDEFLMKGVRNKTLQREIISFGVENKAALTGRFVDGVGPALNTALMLPNGEELQVSIKSGGRHNLYNALAAAAAGFLMGVEGQDIRQALSDFGGVAMRLEFREINGSMIICDFYNANPASVTNAVKELVRLDRGRKIAVLGDMLELGEYSERYHRELGRWMASQPVDVFIAVGSMMRTALDEFIDSRGAPVQGAAVHAADSVEAGRILKQLIANDTVLIKGSRGLKMERVLE</sequence>
<dbReference type="EC" id="6.3.2.10" evidence="10 11"/>
<evidence type="ECO:0000256" key="1">
    <source>
        <dbReference type="ARBA" id="ARBA00022490"/>
    </source>
</evidence>
<comment type="catalytic activity">
    <reaction evidence="10 11">
        <text>D-alanyl-D-alanine + UDP-N-acetyl-alpha-D-muramoyl-L-alanyl-gamma-D-glutamyl-meso-2,6-diaminopimelate + ATP = UDP-N-acetyl-alpha-D-muramoyl-L-alanyl-gamma-D-glutamyl-meso-2,6-diaminopimeloyl-D-alanyl-D-alanine + ADP + phosphate + H(+)</text>
        <dbReference type="Rhea" id="RHEA:28374"/>
        <dbReference type="ChEBI" id="CHEBI:15378"/>
        <dbReference type="ChEBI" id="CHEBI:30616"/>
        <dbReference type="ChEBI" id="CHEBI:43474"/>
        <dbReference type="ChEBI" id="CHEBI:57822"/>
        <dbReference type="ChEBI" id="CHEBI:61386"/>
        <dbReference type="ChEBI" id="CHEBI:83905"/>
        <dbReference type="ChEBI" id="CHEBI:456216"/>
        <dbReference type="EC" id="6.3.2.10"/>
    </reaction>
</comment>
<keyword evidence="2 10" id="KW-0436">Ligase</keyword>
<keyword evidence="9 10" id="KW-0961">Cell wall biogenesis/degradation</keyword>